<dbReference type="SUPFAM" id="SSF51735">
    <property type="entry name" value="NAD(P)-binding Rossmann-fold domains"/>
    <property type="match status" value="4"/>
</dbReference>
<evidence type="ECO:0000313" key="13">
    <source>
        <dbReference type="Proteomes" id="UP000198287"/>
    </source>
</evidence>
<reference evidence="12 13" key="1">
    <citation type="submission" date="2015-12" db="EMBL/GenBank/DDBJ databases">
        <title>The genome of Folsomia candida.</title>
        <authorList>
            <person name="Faddeeva A."/>
            <person name="Derks M.F."/>
            <person name="Anvar Y."/>
            <person name="Smit S."/>
            <person name="Van Straalen N."/>
            <person name="Roelofs D."/>
        </authorList>
    </citation>
    <scope>NUCLEOTIDE SEQUENCE [LARGE SCALE GENOMIC DNA]</scope>
    <source>
        <strain evidence="12 13">VU population</strain>
        <tissue evidence="12">Whole body</tissue>
    </source>
</reference>
<dbReference type="InterPro" id="IPR036291">
    <property type="entry name" value="NAD(P)-bd_dom_sf"/>
</dbReference>
<feature type="region of interest" description="C-terminal hotdog fold" evidence="8">
    <location>
        <begin position="1297"/>
        <end position="1443"/>
    </location>
</feature>
<dbReference type="EMBL" id="LNIX01000038">
    <property type="protein sequence ID" value="OXA39449.1"/>
    <property type="molecule type" value="Genomic_DNA"/>
</dbReference>
<dbReference type="CDD" id="cd05195">
    <property type="entry name" value="enoyl_red"/>
    <property type="match status" value="1"/>
</dbReference>
<accession>A0A226D2K4</accession>
<dbReference type="InterPro" id="IPR020841">
    <property type="entry name" value="PKS_Beta-ketoAc_synthase_dom"/>
</dbReference>
<dbReference type="InterPro" id="IPR018201">
    <property type="entry name" value="Ketoacyl_synth_AS"/>
</dbReference>
<dbReference type="SUPFAM" id="SSF55048">
    <property type="entry name" value="Probable ACP-binding domain of malonyl-CoA ACP transacylase"/>
    <property type="match status" value="1"/>
</dbReference>
<dbReference type="SUPFAM" id="SSF52151">
    <property type="entry name" value="FabD/lysophospholipase-like"/>
    <property type="match status" value="1"/>
</dbReference>
<dbReference type="InterPro" id="IPR042104">
    <property type="entry name" value="PKS_dehydratase_sf"/>
</dbReference>
<dbReference type="InterPro" id="IPR011032">
    <property type="entry name" value="GroES-like_sf"/>
</dbReference>
<dbReference type="CDD" id="cd00833">
    <property type="entry name" value="PKS"/>
    <property type="match status" value="1"/>
</dbReference>
<dbReference type="Gene3D" id="3.40.50.720">
    <property type="entry name" value="NAD(P)-binding Rossmann-like Domain"/>
    <property type="match status" value="4"/>
</dbReference>
<dbReference type="GO" id="GO:0004312">
    <property type="term" value="F:fatty acid synthase activity"/>
    <property type="evidence" value="ECO:0007669"/>
    <property type="project" value="TreeGrafter"/>
</dbReference>
<dbReference type="Gene3D" id="3.90.180.10">
    <property type="entry name" value="Medium-chain alcohol dehydrogenases, catalytic domain"/>
    <property type="match status" value="1"/>
</dbReference>
<dbReference type="PANTHER" id="PTHR43775:SF37">
    <property type="entry name" value="SI:DKEY-61P9.11"/>
    <property type="match status" value="1"/>
</dbReference>
<dbReference type="InterPro" id="IPR029044">
    <property type="entry name" value="Nucleotide-diphossugar_trans"/>
</dbReference>
<feature type="active site" description="Proton donor; for dehydratase activity" evidence="8">
    <location>
        <position position="1359"/>
    </location>
</feature>
<dbReference type="InterPro" id="IPR013149">
    <property type="entry name" value="ADH-like_C"/>
</dbReference>
<proteinExistence type="inferred from homology"/>
<dbReference type="GO" id="GO:0016491">
    <property type="term" value="F:oxidoreductase activity"/>
    <property type="evidence" value="ECO:0007669"/>
    <property type="project" value="InterPro"/>
</dbReference>
<dbReference type="InterPro" id="IPR014043">
    <property type="entry name" value="Acyl_transferase_dom"/>
</dbReference>
<dbReference type="PROSITE" id="PS00606">
    <property type="entry name" value="KS3_1"/>
    <property type="match status" value="1"/>
</dbReference>
<dbReference type="Gene3D" id="3.90.550.10">
    <property type="entry name" value="Spore Coat Polysaccharide Biosynthesis Protein SpsA, Chain A"/>
    <property type="match status" value="1"/>
</dbReference>
<dbReference type="SMART" id="SM00822">
    <property type="entry name" value="PKS_KR"/>
    <property type="match status" value="1"/>
</dbReference>
<dbReference type="Pfam" id="PF08659">
    <property type="entry name" value="KR"/>
    <property type="match status" value="1"/>
</dbReference>
<comment type="caution">
    <text evidence="12">The sequence shown here is derived from an EMBL/GenBank/DDBJ whole genome shotgun (WGS) entry which is preliminary data.</text>
</comment>
<dbReference type="Gene3D" id="3.40.50.150">
    <property type="entry name" value="Vaccinia Virus protein VP39"/>
    <property type="match status" value="1"/>
</dbReference>
<evidence type="ECO:0000259" key="11">
    <source>
        <dbReference type="PROSITE" id="PS52019"/>
    </source>
</evidence>
<dbReference type="Gene3D" id="3.10.129.110">
    <property type="entry name" value="Polyketide synthase dehydratase"/>
    <property type="match status" value="1"/>
</dbReference>
<feature type="domain" description="Ketosynthase family 3 (KS3)" evidence="10">
    <location>
        <begin position="268"/>
        <end position="686"/>
    </location>
</feature>
<evidence type="ECO:0000256" key="6">
    <source>
        <dbReference type="ARBA" id="ARBA00023268"/>
    </source>
</evidence>
<dbReference type="Pfam" id="PF21089">
    <property type="entry name" value="PKS_DH_N"/>
    <property type="match status" value="1"/>
</dbReference>
<dbReference type="InterPro" id="IPR016039">
    <property type="entry name" value="Thiolase-like"/>
</dbReference>
<dbReference type="InterPro" id="IPR036736">
    <property type="entry name" value="ACP-like_sf"/>
</dbReference>
<dbReference type="InterPro" id="IPR049552">
    <property type="entry name" value="PKS_DH_N"/>
</dbReference>
<evidence type="ECO:0000256" key="5">
    <source>
        <dbReference type="ARBA" id="ARBA00022857"/>
    </source>
</evidence>
<dbReference type="InterPro" id="IPR049900">
    <property type="entry name" value="PKS_mFAS_DH"/>
</dbReference>
<dbReference type="PANTHER" id="PTHR43775">
    <property type="entry name" value="FATTY ACID SYNTHASE"/>
    <property type="match status" value="1"/>
</dbReference>
<dbReference type="SMART" id="SM00827">
    <property type="entry name" value="PKS_AT"/>
    <property type="match status" value="1"/>
</dbReference>
<dbReference type="Gene3D" id="3.30.70.3290">
    <property type="match status" value="1"/>
</dbReference>
<dbReference type="Gene3D" id="3.30.70.250">
    <property type="entry name" value="Malonyl-CoA ACP transacylase, ACP-binding"/>
    <property type="match status" value="1"/>
</dbReference>
<dbReference type="InterPro" id="IPR009081">
    <property type="entry name" value="PP-bd_ACP"/>
</dbReference>
<evidence type="ECO:0000256" key="4">
    <source>
        <dbReference type="ARBA" id="ARBA00022679"/>
    </source>
</evidence>
<evidence type="ECO:0000256" key="1">
    <source>
        <dbReference type="ARBA" id="ARBA00010371"/>
    </source>
</evidence>
<dbReference type="PROSITE" id="PS52019">
    <property type="entry name" value="PKS_MFAS_DH"/>
    <property type="match status" value="1"/>
</dbReference>
<dbReference type="SMART" id="SM00823">
    <property type="entry name" value="PKS_PP"/>
    <property type="match status" value="1"/>
</dbReference>
<evidence type="ECO:0000313" key="12">
    <source>
        <dbReference type="EMBL" id="OXA39449.1"/>
    </source>
</evidence>
<evidence type="ECO:0000259" key="10">
    <source>
        <dbReference type="PROSITE" id="PS52004"/>
    </source>
</evidence>
<keyword evidence="13" id="KW-1185">Reference proteome</keyword>
<keyword evidence="4" id="KW-0808">Transferase</keyword>
<dbReference type="Pfam" id="PF08242">
    <property type="entry name" value="Methyltransf_12"/>
    <property type="match status" value="1"/>
</dbReference>
<dbReference type="CDD" id="cd02440">
    <property type="entry name" value="AdoMet_MTases"/>
    <property type="match status" value="1"/>
</dbReference>
<dbReference type="Gene3D" id="3.40.366.10">
    <property type="entry name" value="Malonyl-Coenzyme A Acyl Carrier Protein, domain 2"/>
    <property type="match status" value="1"/>
</dbReference>
<dbReference type="GO" id="GO:0004315">
    <property type="term" value="F:3-oxoacyl-[acyl-carrier-protein] synthase activity"/>
    <property type="evidence" value="ECO:0007669"/>
    <property type="project" value="InterPro"/>
</dbReference>
<dbReference type="OrthoDB" id="6420545at2759"/>
<feature type="region of interest" description="N-terminal hotdog fold" evidence="8">
    <location>
        <begin position="1159"/>
        <end position="1284"/>
    </location>
</feature>
<dbReference type="Pfam" id="PF00550">
    <property type="entry name" value="PP-binding"/>
    <property type="match status" value="1"/>
</dbReference>
<dbReference type="Pfam" id="PF02801">
    <property type="entry name" value="Ketoacyl-synt_C"/>
    <property type="match status" value="1"/>
</dbReference>
<dbReference type="PROSITE" id="PS52004">
    <property type="entry name" value="KS3_2"/>
    <property type="match status" value="1"/>
</dbReference>
<dbReference type="Pfam" id="PF14765">
    <property type="entry name" value="PS-DH"/>
    <property type="match status" value="1"/>
</dbReference>
<dbReference type="InterPro" id="IPR013120">
    <property type="entry name" value="FAR_NAD-bd"/>
</dbReference>
<keyword evidence="7" id="KW-0012">Acyltransferase</keyword>
<dbReference type="Pfam" id="PF00698">
    <property type="entry name" value="Acyl_transf_1"/>
    <property type="match status" value="1"/>
</dbReference>
<sequence>MEKHAYVTYARNSKDVEDALILLKSIKGTKSFKPVMILLDSENCGHDSWNKLAIAFDRVVKFRINGDYDVDDFRCQLFLTCTTLVDFDRICLVDPDAVVLKNVDDIFALDSTKSIFGNGIIVLTPGVTAHQDLLNYLNVRMATSGTTNLGPVGKGWLGAPVPDRFDETYEIRKILWFSGNHKFDSVQGTGSEKTLDQLKLMLLADSKATLLDKKFIICFDKDENDTIQAPKITYQGGHDTSELKPFNDILQYRNKLKHLEYSKPKNANEPVAIIGMSCRLPGSNNVSEYWKTLVDKKCVITPPPDWRWTQAHIGDQDRGKAECGFLPCPIDQFDSSFFEMSPAECNFTDPQQLLSLEVSWEALEDAGINPQTIHGTSTGIYVGSYGQDYRELLQKLAPPSTGGLRWYMGTALAAAAARQAHIYKTKGPTIAAEAACSSSSLAIGQAVQDLRLGACNLAIASGTNLLLQPYFQNDVVLSKDFRCKTFCTNANGFVRAEGVASLILKKLSDAVRDGDRIYSVILGFGMVQEGASKSIGTPTMEMEALAMELALKDAGIKPEQVQVVEAHGTGTALGDPLEIGAISKAYSTKERAAPLIITAGKANIGHTESTSGIAGVIKMTMAMKHGVIPEQIGISKLNPKINLENIPAIIPRDCNIPWPKANGVLRIAGISSFGFSGTNTHIIVQEWTSQAFNESIQSKQTEQENLLTISAKSEQALLELIENYKIFLSLHHDVTIRDVSYTANVGRAKFSHRVAVLAKNRDDLVNKLDKENWSRGIAGKLPKLCFLFTGQGSQFWGMGKQLYIHFPVFRENFDLCSKIILKLIGLNISDAIWGDSSKPHLSKSMYSQSSIFVVEYCLFKLWVSFGVVPSVVVGHSLGEFAAATAADLITLEDALLLVCARCRLINKLPPGRMLAVGVDQKTCKEIISTFLEARSRSDDWIDIAGMNTTNQTIVSGPTTVIHDFAEFCENNRIKSTKLGATHPFHSRGLDPILKDYAHVAKNITNQEIRGDDKCQFISSLDGAIKSQLSLQYWISHARNPVQFMAAMKTLQECIADEPYVFLEVGPHPVLSALLHSNVSYTPKCIPSMRRDAADEVHIILSALGGLFVEGVTINWHNFYQSSGSRQKVSIPFYPFQRHPFWFPFKSWSVDTARCKDILHPLLGRKIIPHPSSEESNITRYENVISTESHTWTLDHRVGNWTLMPAAGFLEIALAAQNLRQGENPYPLILENMKIQSPSVITEAGGTTYHTMLDDGNIIKIYSQVEKGKWTLNCTTSISRELFPVSKFAQSLVANHPKSTTETRDMYAELAKLGYHFGPTFQSIQSIWEDDGLSQMAKIYIPNNHLDAGERDVLHPILADSMIQLAMILSAKAKSQASFKLPIAIGRLIVNSSTKKERTTESYSTFYLKMPPGLETVSLFSSSGEFLACMTGVEFMPTNVSVLDRAIHSMLNENAHCPVYELQWTVDTTCRKFIANSSELRSVKLRLDSVIIKQSEVDIKNLLRSDQLIGLLLWREFVRASFEGLQPQFKLAHFMSHFRILPQFQKLATRYLQIFVEDEYISRLGNYYFTEGRHYESLQSVNKSVGNHLSEDQHDSLLLEIQAAVGNVLPTLRGEKALLALPDDLKDELLSSAETLYTEHAFQKIAYNNLRKVVEKIVCGPLNILEVGAGTGWATQCLISVLEEKGLDFSYTYTDVSSKFFKKSKAHFSQFEGKMQYSVLNIENDPKSQGFVPHKYDVVLVANALHRTRDLAQTTRNVAHLLKPGGHLLLIEMFKPQRLLDINFGSGFWEFQDFDLRPNYCVIDSREWENLLRTCGFQGLTCLSSWDDRSGLIVASKQTAIIKYVNICAKRRNWLIFGFNDEFTQDLINNLQISGEAVTLITVRNSMKTFEDNIDTDENDESEYARILSKFSEIHGIIVLWGLKPNYFKTESILVVNFLCLFQAISRYSGKLAKLFIVTHNIQSINMISAESYKKPTSALLVGMTKTFQSENATLECKLIDLDHQNSANVENVIQEVWLDMKDASSDINVCYHNGVRYTQQIFDYKPQTMYQPLSLPKYTNRTQLQLPVSKSIFNLELKELWTSELDGDELEVQVKAYSLNFRDIFAILKPTEAFDKINCVGADFSGVVSRIGNSVSKFKPGDLVFGSHSQNLALASHVTTSEKLVVNLPNNLTHEDACTIPLVGMTAYHCLCTVAQIRENHWVLIHTASGGVGLAAVQLAKKFGAKIIATAGNNRKRAYLKHIMGIQYVFNSRDLSFEAGVKAATEGLGVDIVLNSLTGKGFKEASLGCLKYEGKFIEMSKINVWTSEDCHKLRPDVKYSIEDISPIMDDLDKFKRLFLQLTNTLLEPLPYTRFQADEVKDALSFLEKAKHIGKVVVDMSNKKPFNDRSSYLVTGGCGGIGWEIVEWMLQNGAKYIILMSRNPPNAELLVKIGKLKESDFYVIWRQGDVGNINDCVSVFSWIKQQIDKKPLRGIFHCAGCLSDASFVNQTKQSYETALHPKFQGGWNLHELSKHLNLQYFVLFSSASSLVGTPGQSNYAAGNAFLDALAHHRQSVGLPAIALNWGHWGEVGLAAGQNISFVKPISTKEGLNSLNIALKSNSVQLCPIHMDAGNLVKLIPWTKSLLQSILKSEDTNRNKINRWHYKESVISSEQFWSEVNGCRDKIQQNAVVLSHVENLISFVLQMDGKNIPKNQNFSELGLDSLMMIEIKNRISTLLGDKVVLSINDLTDCDTLERLANKISELLSPKDDEGSYAKDGANDLITQDSKLWKHIKVNSTTKPCTPLREIKTIFLTGATGSVGPYMVQQLSLCPQIEKIYCLVRSRPNSTESTMARLQSRLKFLDLWDSTDQSKVTVVEGDISLENFGLDLSMYEILAQEVDAIVHFAIYTDHLHGYESLPSFKSVNVEGTQRIIQLSAEHRIKWINNASSLTCFPQNLERLKQMDLEAWPKNDDYDTNTSFGYGISKFIGERLLAQAVEIGIPCKSFRFPVVSGASLTGKQDLGGGSSHALKRLIHLLSTGIIPETTTPLIHLPADICAKICISIFFNEEAPSSMYNVVNPHTSLEIELLQLVPELGTKLIIIQLYGFALKKAGFHDKELFVSHWITTCKENGINLEYFKEILLEFIDDPGRIFDNEGVAEYLKSQEFEGDIGSYDDFLDSLKSCEMSLLRPYVDMYKQGGTIYNFAQISSSILETVGDRIVDEGKVSKYFPNLKEIVPNGIECIRNDINYAIINGAHLFQTRK</sequence>
<dbReference type="SMART" id="SM00825">
    <property type="entry name" value="PKS_KS"/>
    <property type="match status" value="1"/>
</dbReference>
<dbReference type="Pfam" id="PF22621">
    <property type="entry name" value="CurL-like_PKS_C"/>
    <property type="match status" value="1"/>
</dbReference>
<feature type="domain" description="PKS/mFAS DH" evidence="11">
    <location>
        <begin position="1159"/>
        <end position="1443"/>
    </location>
</feature>
<dbReference type="SUPFAM" id="SSF53335">
    <property type="entry name" value="S-adenosyl-L-methionine-dependent methyltransferases"/>
    <property type="match status" value="1"/>
</dbReference>
<dbReference type="SUPFAM" id="SSF53901">
    <property type="entry name" value="Thiolase-like"/>
    <property type="match status" value="1"/>
</dbReference>
<dbReference type="SMART" id="SM00826">
    <property type="entry name" value="PKS_DH"/>
    <property type="match status" value="1"/>
</dbReference>
<dbReference type="Pfam" id="PF00107">
    <property type="entry name" value="ADH_zinc_N"/>
    <property type="match status" value="1"/>
</dbReference>
<dbReference type="SMART" id="SM00829">
    <property type="entry name" value="PKS_ER"/>
    <property type="match status" value="1"/>
</dbReference>
<feature type="domain" description="Carrier" evidence="9">
    <location>
        <begin position="2669"/>
        <end position="2745"/>
    </location>
</feature>
<dbReference type="InterPro" id="IPR020807">
    <property type="entry name" value="PKS_DH"/>
</dbReference>
<dbReference type="Pfam" id="PF00109">
    <property type="entry name" value="ketoacyl-synt"/>
    <property type="match status" value="1"/>
</dbReference>
<dbReference type="SUPFAM" id="SSF47336">
    <property type="entry name" value="ACP-like"/>
    <property type="match status" value="1"/>
</dbReference>
<evidence type="ECO:0000256" key="3">
    <source>
        <dbReference type="ARBA" id="ARBA00022553"/>
    </source>
</evidence>
<dbReference type="InterPro" id="IPR016035">
    <property type="entry name" value="Acyl_Trfase/lysoPLipase"/>
</dbReference>
<dbReference type="InterPro" id="IPR013217">
    <property type="entry name" value="Methyltransf_12"/>
</dbReference>
<dbReference type="InterPro" id="IPR014030">
    <property type="entry name" value="Ketoacyl_synth_N"/>
</dbReference>
<gene>
    <name evidence="12" type="ORF">Fcan01_25696</name>
</gene>
<dbReference type="InterPro" id="IPR029063">
    <property type="entry name" value="SAM-dependent_MTases_sf"/>
</dbReference>
<dbReference type="Pfam" id="PF07993">
    <property type="entry name" value="NAD_binding_4"/>
    <property type="match status" value="1"/>
</dbReference>
<dbReference type="InterPro" id="IPR049551">
    <property type="entry name" value="PKS_DH_C"/>
</dbReference>
<dbReference type="InterPro" id="IPR013968">
    <property type="entry name" value="PKS_KR"/>
</dbReference>
<dbReference type="InterPro" id="IPR020843">
    <property type="entry name" value="ER"/>
</dbReference>
<dbReference type="InterPro" id="IPR016036">
    <property type="entry name" value="Malonyl_transacylase_ACP-bd"/>
</dbReference>
<dbReference type="InterPro" id="IPR014031">
    <property type="entry name" value="Ketoacyl_synth_C"/>
</dbReference>
<organism evidence="12 13">
    <name type="scientific">Folsomia candida</name>
    <name type="common">Springtail</name>
    <dbReference type="NCBI Taxonomy" id="158441"/>
    <lineage>
        <taxon>Eukaryota</taxon>
        <taxon>Metazoa</taxon>
        <taxon>Ecdysozoa</taxon>
        <taxon>Arthropoda</taxon>
        <taxon>Hexapoda</taxon>
        <taxon>Collembola</taxon>
        <taxon>Entomobryomorpha</taxon>
        <taxon>Isotomoidea</taxon>
        <taxon>Isotomidae</taxon>
        <taxon>Proisotominae</taxon>
        <taxon>Folsomia</taxon>
    </lineage>
</organism>
<dbReference type="InterPro" id="IPR020806">
    <property type="entry name" value="PKS_PP-bd"/>
</dbReference>
<dbReference type="Gene3D" id="1.10.1200.10">
    <property type="entry name" value="ACP-like"/>
    <property type="match status" value="1"/>
</dbReference>
<dbReference type="UniPathway" id="UPA00094"/>
<dbReference type="InterPro" id="IPR050091">
    <property type="entry name" value="PKS_NRPS_Biosynth_Enz"/>
</dbReference>
<dbReference type="InterPro" id="IPR002364">
    <property type="entry name" value="Quin_OxRdtase/zeta-crystal_CS"/>
</dbReference>
<dbReference type="PROSITE" id="PS01162">
    <property type="entry name" value="QOR_ZETA_CRYSTAL"/>
    <property type="match status" value="1"/>
</dbReference>
<dbReference type="GO" id="GO:0031177">
    <property type="term" value="F:phosphopantetheine binding"/>
    <property type="evidence" value="ECO:0007669"/>
    <property type="project" value="InterPro"/>
</dbReference>
<keyword evidence="2" id="KW-0596">Phosphopantetheine</keyword>
<evidence type="ECO:0000256" key="7">
    <source>
        <dbReference type="ARBA" id="ARBA00023315"/>
    </source>
</evidence>
<dbReference type="InterPro" id="IPR057326">
    <property type="entry name" value="KR_dom"/>
</dbReference>
<feature type="active site" description="Proton acceptor; for dehydratase activity" evidence="8">
    <location>
        <position position="1195"/>
    </location>
</feature>
<dbReference type="InterPro" id="IPR001227">
    <property type="entry name" value="Ac_transferase_dom_sf"/>
</dbReference>
<dbReference type="Gene3D" id="3.40.47.10">
    <property type="match status" value="1"/>
</dbReference>
<dbReference type="GO" id="GO:0044550">
    <property type="term" value="P:secondary metabolite biosynthetic process"/>
    <property type="evidence" value="ECO:0007669"/>
    <property type="project" value="UniProtKB-ARBA"/>
</dbReference>
<keyword evidence="6" id="KW-0511">Multifunctional enzyme</keyword>
<dbReference type="PROSITE" id="PS50075">
    <property type="entry name" value="CARRIER"/>
    <property type="match status" value="1"/>
</dbReference>
<dbReference type="GO" id="GO:0008270">
    <property type="term" value="F:zinc ion binding"/>
    <property type="evidence" value="ECO:0007669"/>
    <property type="project" value="InterPro"/>
</dbReference>
<keyword evidence="5" id="KW-0521">NADP</keyword>
<dbReference type="SUPFAM" id="SSF50129">
    <property type="entry name" value="GroES-like"/>
    <property type="match status" value="1"/>
</dbReference>
<keyword evidence="3" id="KW-0597">Phosphoprotein</keyword>
<dbReference type="Proteomes" id="UP000198287">
    <property type="component" value="Unassembled WGS sequence"/>
</dbReference>
<comment type="similarity">
    <text evidence="1">Belongs to the zinc-containing alcohol dehydrogenase family. Quinone oxidoreductase subfamily.</text>
</comment>
<dbReference type="InterPro" id="IPR013154">
    <property type="entry name" value="ADH-like_N"/>
</dbReference>
<evidence type="ECO:0000256" key="8">
    <source>
        <dbReference type="PROSITE-ProRule" id="PRU01363"/>
    </source>
</evidence>
<evidence type="ECO:0000259" key="9">
    <source>
        <dbReference type="PROSITE" id="PS50075"/>
    </source>
</evidence>
<evidence type="ECO:0000256" key="2">
    <source>
        <dbReference type="ARBA" id="ARBA00022450"/>
    </source>
</evidence>
<dbReference type="SUPFAM" id="SSF53448">
    <property type="entry name" value="Nucleotide-diphospho-sugar transferases"/>
    <property type="match status" value="1"/>
</dbReference>
<dbReference type="GO" id="GO:0006633">
    <property type="term" value="P:fatty acid biosynthetic process"/>
    <property type="evidence" value="ECO:0007669"/>
    <property type="project" value="UniProtKB-UniPathway"/>
</dbReference>
<protein>
    <submittedName>
        <fullName evidence="12">Putative polyketide synthase 1</fullName>
    </submittedName>
</protein>
<dbReference type="Pfam" id="PF08240">
    <property type="entry name" value="ADH_N"/>
    <property type="match status" value="1"/>
</dbReference>
<name>A0A226D2K4_FOLCA</name>